<dbReference type="GO" id="GO:0022857">
    <property type="term" value="F:transmembrane transporter activity"/>
    <property type="evidence" value="ECO:0007669"/>
    <property type="project" value="InterPro"/>
</dbReference>
<dbReference type="PANTHER" id="PTHR30509:SF9">
    <property type="entry name" value="MULTIDRUG RESISTANCE PROTEIN MDTO"/>
    <property type="match status" value="1"/>
</dbReference>
<dbReference type="Pfam" id="PF04632">
    <property type="entry name" value="FUSC"/>
    <property type="match status" value="1"/>
</dbReference>
<keyword evidence="3" id="KW-1003">Cell membrane</keyword>
<dbReference type="PANTHER" id="PTHR30509">
    <property type="entry name" value="P-HYDROXYBENZOIC ACID EFFLUX PUMP SUBUNIT-RELATED"/>
    <property type="match status" value="1"/>
</dbReference>
<protein>
    <submittedName>
        <fullName evidence="8">Inner membrane protein YeeA</fullName>
    </submittedName>
</protein>
<evidence type="ECO:0000256" key="7">
    <source>
        <dbReference type="SAM" id="Phobius"/>
    </source>
</evidence>
<dbReference type="AlphaFoldDB" id="A0A5E4PKF1"/>
<accession>A0A5E4PKF1</accession>
<keyword evidence="2" id="KW-0813">Transport</keyword>
<feature type="transmembrane region" description="Helical" evidence="7">
    <location>
        <begin position="12"/>
        <end position="31"/>
    </location>
</feature>
<evidence type="ECO:0000256" key="3">
    <source>
        <dbReference type="ARBA" id="ARBA00022475"/>
    </source>
</evidence>
<dbReference type="InterPro" id="IPR006726">
    <property type="entry name" value="PHBA_efflux_AaeB/fusaric-R"/>
</dbReference>
<dbReference type="Proteomes" id="UP000324194">
    <property type="component" value="Chromosome 1"/>
</dbReference>
<evidence type="ECO:0000313" key="9">
    <source>
        <dbReference type="Proteomes" id="UP000324194"/>
    </source>
</evidence>
<evidence type="ECO:0000256" key="5">
    <source>
        <dbReference type="ARBA" id="ARBA00022989"/>
    </source>
</evidence>
<feature type="transmembrane region" description="Helical" evidence="7">
    <location>
        <begin position="37"/>
        <end position="54"/>
    </location>
</feature>
<organism evidence="8 9">
    <name type="scientific">Aquicella siphonis</name>
    <dbReference type="NCBI Taxonomy" id="254247"/>
    <lineage>
        <taxon>Bacteria</taxon>
        <taxon>Pseudomonadati</taxon>
        <taxon>Pseudomonadota</taxon>
        <taxon>Gammaproteobacteria</taxon>
        <taxon>Legionellales</taxon>
        <taxon>Coxiellaceae</taxon>
        <taxon>Aquicella</taxon>
    </lineage>
</organism>
<proteinExistence type="predicted"/>
<reference evidence="8 9" key="1">
    <citation type="submission" date="2019-08" db="EMBL/GenBank/DDBJ databases">
        <authorList>
            <person name="Guy L."/>
        </authorList>
    </citation>
    <scope>NUCLEOTIDE SEQUENCE [LARGE SCALE GENOMIC DNA]</scope>
    <source>
        <strain evidence="8 9">SGT-108</strain>
    </source>
</reference>
<dbReference type="EMBL" id="LR699119">
    <property type="protein sequence ID" value="VVC76752.1"/>
    <property type="molecule type" value="Genomic_DNA"/>
</dbReference>
<evidence type="ECO:0000256" key="6">
    <source>
        <dbReference type="ARBA" id="ARBA00023136"/>
    </source>
</evidence>
<feature type="transmembrane region" description="Helical" evidence="7">
    <location>
        <begin position="61"/>
        <end position="80"/>
    </location>
</feature>
<dbReference type="GO" id="GO:0005886">
    <property type="term" value="C:plasma membrane"/>
    <property type="evidence" value="ECO:0007669"/>
    <property type="project" value="UniProtKB-SubCell"/>
</dbReference>
<keyword evidence="4 7" id="KW-0812">Transmembrane</keyword>
<dbReference type="KEGG" id="asip:AQUSIP_20780"/>
<feature type="transmembrane region" description="Helical" evidence="7">
    <location>
        <begin position="115"/>
        <end position="135"/>
    </location>
</feature>
<sequence>MLNRFIDIERLIHSTKTAIACVIGIFLFNLIGIPAAQWIVITVIVVMCAQIYVGSVMQKSYLRFLGTLIGCLFAAFTLTVAGSSKLAIMVTVTLSSFVFSYIATGRENLTYTGTLGAVTTAIIMLNVQPTLFVATQRFLEISAGILIAAIVSQFILPIHASTHLRRAQAKTLEQLRDYYIRSMINHQPGEQDQDYQELDENIVKSLLKQRQLAKESRSEPLGSDFDPTHFMQSLYCEREMPRAITFMHNAISHVKKAAVIFHQMPGSHQFNETIIQSLNTLIAVIAAEEAPQDHIHIPSLEPLKEELQKHIEAPTREELIYVDGLLFCAEVLLNSLARLAALYHVNIYEAGNQAPA</sequence>
<keyword evidence="6 7" id="KW-0472">Membrane</keyword>
<comment type="subcellular location">
    <subcellularLocation>
        <location evidence="1">Cell membrane</location>
        <topology evidence="1">Multi-pass membrane protein</topology>
    </subcellularLocation>
</comment>
<feature type="transmembrane region" description="Helical" evidence="7">
    <location>
        <begin position="86"/>
        <end position="103"/>
    </location>
</feature>
<name>A0A5E4PKF1_9COXI</name>
<keyword evidence="5 7" id="KW-1133">Transmembrane helix</keyword>
<keyword evidence="9" id="KW-1185">Reference proteome</keyword>
<feature type="transmembrane region" description="Helical" evidence="7">
    <location>
        <begin position="141"/>
        <end position="160"/>
    </location>
</feature>
<dbReference type="RefSeq" id="WP_148340053.1">
    <property type="nucleotide sequence ID" value="NZ_LR699119.1"/>
</dbReference>
<evidence type="ECO:0000313" key="8">
    <source>
        <dbReference type="EMBL" id="VVC76752.1"/>
    </source>
</evidence>
<dbReference type="OrthoDB" id="5603771at2"/>
<gene>
    <name evidence="8" type="primary">yeeA</name>
    <name evidence="8" type="ORF">AQUSIP_20780</name>
</gene>
<evidence type="ECO:0000256" key="4">
    <source>
        <dbReference type="ARBA" id="ARBA00022692"/>
    </source>
</evidence>
<evidence type="ECO:0000256" key="2">
    <source>
        <dbReference type="ARBA" id="ARBA00022448"/>
    </source>
</evidence>
<evidence type="ECO:0000256" key="1">
    <source>
        <dbReference type="ARBA" id="ARBA00004651"/>
    </source>
</evidence>